<dbReference type="GO" id="GO:0030077">
    <property type="term" value="C:plasma membrane light-harvesting complex"/>
    <property type="evidence" value="ECO:0007669"/>
    <property type="project" value="InterPro"/>
</dbReference>
<sequence>MTDYEKSASESRLKKFSTLSRYKLKDAKQDIRNLPLVTPEGVELGIIDDLLIDVAAKRVAAVALQGGGLVPVEPLEIQAHQVINHDARHQDGMVAGIY</sequence>
<protein>
    <recommendedName>
        <fullName evidence="1">PRC-barrel domain-containing protein</fullName>
    </recommendedName>
</protein>
<dbReference type="AlphaFoldDB" id="A0A840HZW8"/>
<evidence type="ECO:0000313" key="3">
    <source>
        <dbReference type="Proteomes" id="UP000563524"/>
    </source>
</evidence>
<reference evidence="2 3" key="1">
    <citation type="submission" date="2020-08" db="EMBL/GenBank/DDBJ databases">
        <title>Genomic Encyclopedia of Type Strains, Phase IV (KMG-IV): sequencing the most valuable type-strain genomes for metagenomic binning, comparative biology and taxonomic classification.</title>
        <authorList>
            <person name="Goeker M."/>
        </authorList>
    </citation>
    <scope>NUCLEOTIDE SEQUENCE [LARGE SCALE GENOMIC DNA]</scope>
    <source>
        <strain evidence="2 3">DSM 102850</strain>
    </source>
</reference>
<proteinExistence type="predicted"/>
<dbReference type="RefSeq" id="WP_183814678.1">
    <property type="nucleotide sequence ID" value="NZ_JACHOB010000001.1"/>
</dbReference>
<dbReference type="Gene3D" id="3.90.50.10">
    <property type="entry name" value="Photosynthetic Reaction Center, subunit H, domain 2"/>
    <property type="match status" value="1"/>
</dbReference>
<dbReference type="InterPro" id="IPR011033">
    <property type="entry name" value="PRC_barrel-like_sf"/>
</dbReference>
<evidence type="ECO:0000259" key="1">
    <source>
        <dbReference type="Pfam" id="PF05239"/>
    </source>
</evidence>
<organism evidence="2 3">
    <name type="scientific">Parvularcula dongshanensis</name>
    <dbReference type="NCBI Taxonomy" id="1173995"/>
    <lineage>
        <taxon>Bacteria</taxon>
        <taxon>Pseudomonadati</taxon>
        <taxon>Pseudomonadota</taxon>
        <taxon>Alphaproteobacteria</taxon>
        <taxon>Parvularculales</taxon>
        <taxon>Parvularculaceae</taxon>
        <taxon>Parvularcula</taxon>
    </lineage>
</organism>
<dbReference type="EMBL" id="JACHOB010000001">
    <property type="protein sequence ID" value="MBB4657512.1"/>
    <property type="molecule type" value="Genomic_DNA"/>
</dbReference>
<accession>A0A840HZW8</accession>
<comment type="caution">
    <text evidence="2">The sequence shown here is derived from an EMBL/GenBank/DDBJ whole genome shotgun (WGS) entry which is preliminary data.</text>
</comment>
<gene>
    <name evidence="2" type="ORF">GGQ59_000012</name>
</gene>
<name>A0A840HZW8_9PROT</name>
<dbReference type="Pfam" id="PF05239">
    <property type="entry name" value="PRC"/>
    <property type="match status" value="1"/>
</dbReference>
<dbReference type="InterPro" id="IPR014747">
    <property type="entry name" value="Bac_photo_RC_H_C"/>
</dbReference>
<dbReference type="GO" id="GO:0019684">
    <property type="term" value="P:photosynthesis, light reaction"/>
    <property type="evidence" value="ECO:0007669"/>
    <property type="project" value="InterPro"/>
</dbReference>
<evidence type="ECO:0000313" key="2">
    <source>
        <dbReference type="EMBL" id="MBB4657512.1"/>
    </source>
</evidence>
<dbReference type="SUPFAM" id="SSF50346">
    <property type="entry name" value="PRC-barrel domain"/>
    <property type="match status" value="1"/>
</dbReference>
<feature type="domain" description="PRC-barrel" evidence="1">
    <location>
        <begin position="29"/>
        <end position="69"/>
    </location>
</feature>
<keyword evidence="3" id="KW-1185">Reference proteome</keyword>
<dbReference type="InterPro" id="IPR027275">
    <property type="entry name" value="PRC-brl_dom"/>
</dbReference>
<dbReference type="Proteomes" id="UP000563524">
    <property type="component" value="Unassembled WGS sequence"/>
</dbReference>